<protein>
    <submittedName>
        <fullName evidence="2">Uncharacterized protein</fullName>
    </submittedName>
</protein>
<evidence type="ECO:0000313" key="3">
    <source>
        <dbReference type="Proteomes" id="UP000198597"/>
    </source>
</evidence>
<gene>
    <name evidence="2" type="ORF">SAMN04488529_101930</name>
</gene>
<feature type="region of interest" description="Disordered" evidence="1">
    <location>
        <begin position="1"/>
        <end position="39"/>
    </location>
</feature>
<feature type="compositionally biased region" description="Polar residues" evidence="1">
    <location>
        <begin position="19"/>
        <end position="29"/>
    </location>
</feature>
<sequence>MQKKSEEKRKNETIDSKSEQPVTRGTGLNLTKPVRGLPE</sequence>
<feature type="compositionally biased region" description="Basic and acidic residues" evidence="1">
    <location>
        <begin position="1"/>
        <end position="18"/>
    </location>
</feature>
<evidence type="ECO:0000313" key="2">
    <source>
        <dbReference type="EMBL" id="SDO95373.1"/>
    </source>
</evidence>
<dbReference type="EMBL" id="FNJM01000001">
    <property type="protein sequence ID" value="SDO95373.1"/>
    <property type="molecule type" value="Genomic_DNA"/>
</dbReference>
<evidence type="ECO:0000256" key="1">
    <source>
        <dbReference type="SAM" id="MobiDB-lite"/>
    </source>
</evidence>
<keyword evidence="3" id="KW-1185">Reference proteome</keyword>
<reference evidence="2 3" key="1">
    <citation type="submission" date="2016-10" db="EMBL/GenBank/DDBJ databases">
        <authorList>
            <person name="de Groot N.N."/>
        </authorList>
    </citation>
    <scope>NUCLEOTIDE SEQUENCE [LARGE SCALE GENOMIC DNA]</scope>
    <source>
        <strain evidence="2 3">DSM 12272</strain>
    </source>
</reference>
<dbReference type="Proteomes" id="UP000198597">
    <property type="component" value="Unassembled WGS sequence"/>
</dbReference>
<dbReference type="STRING" id="94869.SAMN04488529_101930"/>
<dbReference type="AlphaFoldDB" id="A0A1H0NRW9"/>
<proteinExistence type="predicted"/>
<name>A0A1H0NRW9_9CLOT</name>
<organism evidence="2 3">
    <name type="scientific">Clostridium gasigenes</name>
    <dbReference type="NCBI Taxonomy" id="94869"/>
    <lineage>
        <taxon>Bacteria</taxon>
        <taxon>Bacillati</taxon>
        <taxon>Bacillota</taxon>
        <taxon>Clostridia</taxon>
        <taxon>Eubacteriales</taxon>
        <taxon>Clostridiaceae</taxon>
        <taxon>Clostridium</taxon>
    </lineage>
</organism>
<accession>A0A1H0NRW9</accession>